<keyword evidence="1" id="KW-0677">Repeat</keyword>
<dbReference type="SMART" id="SM00028">
    <property type="entry name" value="TPR"/>
    <property type="match status" value="2"/>
</dbReference>
<accession>A0A8S1L200</accession>
<dbReference type="OMA" id="YANKAST"/>
<feature type="repeat" description="TPR" evidence="3">
    <location>
        <begin position="12"/>
        <end position="45"/>
    </location>
</feature>
<dbReference type="Proteomes" id="UP000688137">
    <property type="component" value="Unassembled WGS sequence"/>
</dbReference>
<keyword evidence="2 3" id="KW-0802">TPR repeat</keyword>
<dbReference type="PANTHER" id="PTHR44943:SF4">
    <property type="entry name" value="TPR REPEAT-CONTAINING PROTEIN MJ0798"/>
    <property type="match status" value="1"/>
</dbReference>
<keyword evidence="5" id="KW-1185">Reference proteome</keyword>
<evidence type="ECO:0000256" key="2">
    <source>
        <dbReference type="ARBA" id="ARBA00022803"/>
    </source>
</evidence>
<evidence type="ECO:0000313" key="4">
    <source>
        <dbReference type="EMBL" id="CAD8060175.1"/>
    </source>
</evidence>
<proteinExistence type="predicted"/>
<evidence type="ECO:0000313" key="5">
    <source>
        <dbReference type="Proteomes" id="UP000688137"/>
    </source>
</evidence>
<comment type="caution">
    <text evidence="4">The sequence shown here is derived from an EMBL/GenBank/DDBJ whole genome shotgun (WGS) entry which is preliminary data.</text>
</comment>
<dbReference type="PANTHER" id="PTHR44943">
    <property type="entry name" value="CELLULOSE SYNTHASE OPERON PROTEIN C"/>
    <property type="match status" value="1"/>
</dbReference>
<dbReference type="PROSITE" id="PS50005">
    <property type="entry name" value="TPR"/>
    <property type="match status" value="2"/>
</dbReference>
<protein>
    <submittedName>
        <fullName evidence="4">Uncharacterized protein</fullName>
    </submittedName>
</protein>
<reference evidence="4" key="1">
    <citation type="submission" date="2021-01" db="EMBL/GenBank/DDBJ databases">
        <authorList>
            <consortium name="Genoscope - CEA"/>
            <person name="William W."/>
        </authorList>
    </citation>
    <scope>NUCLEOTIDE SEQUENCE</scope>
</reference>
<feature type="repeat" description="TPR" evidence="3">
    <location>
        <begin position="46"/>
        <end position="79"/>
    </location>
</feature>
<dbReference type="InterPro" id="IPR051685">
    <property type="entry name" value="Ycf3/AcsC/BcsC/TPR_MFPF"/>
</dbReference>
<dbReference type="InterPro" id="IPR019734">
    <property type="entry name" value="TPR_rpt"/>
</dbReference>
<dbReference type="Pfam" id="PF13432">
    <property type="entry name" value="TPR_16"/>
    <property type="match status" value="1"/>
</dbReference>
<sequence>MTYLDSEKPRTSKFFNGKAIALEKMNRFEEALQYYDSAIEKNPENSSYFYNRALTLDKMNQFEEALNYYDLAIQISPLNQDYYYGKAVTLFYTKLVLKDIEYEQIG</sequence>
<name>A0A8S1L200_PARPR</name>
<dbReference type="EMBL" id="CAJJDM010000029">
    <property type="protein sequence ID" value="CAD8060175.1"/>
    <property type="molecule type" value="Genomic_DNA"/>
</dbReference>
<evidence type="ECO:0000256" key="3">
    <source>
        <dbReference type="PROSITE-ProRule" id="PRU00339"/>
    </source>
</evidence>
<dbReference type="AlphaFoldDB" id="A0A8S1L200"/>
<evidence type="ECO:0000256" key="1">
    <source>
        <dbReference type="ARBA" id="ARBA00022737"/>
    </source>
</evidence>
<organism evidence="4 5">
    <name type="scientific">Paramecium primaurelia</name>
    <dbReference type="NCBI Taxonomy" id="5886"/>
    <lineage>
        <taxon>Eukaryota</taxon>
        <taxon>Sar</taxon>
        <taxon>Alveolata</taxon>
        <taxon>Ciliophora</taxon>
        <taxon>Intramacronucleata</taxon>
        <taxon>Oligohymenophorea</taxon>
        <taxon>Peniculida</taxon>
        <taxon>Parameciidae</taxon>
        <taxon>Paramecium</taxon>
    </lineage>
</organism>
<gene>
    <name evidence="4" type="ORF">PPRIM_AZ9-3.1.T0300002</name>
</gene>